<evidence type="ECO:0000313" key="2">
    <source>
        <dbReference type="Proteomes" id="UP000199206"/>
    </source>
</evidence>
<name>A0A1H7Z5F2_9SPHN</name>
<dbReference type="AlphaFoldDB" id="A0A1H7Z5F2"/>
<keyword evidence="2" id="KW-1185">Reference proteome</keyword>
<dbReference type="STRING" id="1166340.SAMN05192583_0543"/>
<dbReference type="EMBL" id="FOCF01000001">
    <property type="protein sequence ID" value="SEM53525.1"/>
    <property type="molecule type" value="Genomic_DNA"/>
</dbReference>
<dbReference type="Proteomes" id="UP000199206">
    <property type="component" value="Unassembled WGS sequence"/>
</dbReference>
<gene>
    <name evidence="1" type="ORF">SAMN05192583_0543</name>
</gene>
<sequence>MAQQGGRLVFGLRPWGAQIGFCGGLGVGGEGFFILGPVGYAGVHGCSEVFGLACLSVFV</sequence>
<accession>A0A1H7Z5F2</accession>
<protein>
    <submittedName>
        <fullName evidence="1">Uncharacterized protein</fullName>
    </submittedName>
</protein>
<proteinExistence type="predicted"/>
<reference evidence="2" key="1">
    <citation type="submission" date="2016-10" db="EMBL/GenBank/DDBJ databases">
        <authorList>
            <person name="Varghese N."/>
            <person name="Submissions S."/>
        </authorList>
    </citation>
    <scope>NUCLEOTIDE SEQUENCE [LARGE SCALE GENOMIC DNA]</scope>
    <source>
        <strain evidence="2">S6-262</strain>
    </source>
</reference>
<evidence type="ECO:0000313" key="1">
    <source>
        <dbReference type="EMBL" id="SEM53525.1"/>
    </source>
</evidence>
<organism evidence="1 2">
    <name type="scientific">Sphingomonas gellani</name>
    <dbReference type="NCBI Taxonomy" id="1166340"/>
    <lineage>
        <taxon>Bacteria</taxon>
        <taxon>Pseudomonadati</taxon>
        <taxon>Pseudomonadota</taxon>
        <taxon>Alphaproteobacteria</taxon>
        <taxon>Sphingomonadales</taxon>
        <taxon>Sphingomonadaceae</taxon>
        <taxon>Sphingomonas</taxon>
    </lineage>
</organism>